<dbReference type="EC" id="2.7.7.65" evidence="1"/>
<dbReference type="GO" id="GO:0000160">
    <property type="term" value="P:phosphorelay signal transduction system"/>
    <property type="evidence" value="ECO:0007669"/>
    <property type="project" value="InterPro"/>
</dbReference>
<dbReference type="CDD" id="cd19920">
    <property type="entry name" value="REC_PA4781-like"/>
    <property type="match status" value="1"/>
</dbReference>
<dbReference type="AlphaFoldDB" id="A0A8J7LUU0"/>
<dbReference type="InterPro" id="IPR001789">
    <property type="entry name" value="Sig_transdc_resp-reg_receiver"/>
</dbReference>
<dbReference type="SMART" id="SM00267">
    <property type="entry name" value="GGDEF"/>
    <property type="match status" value="1"/>
</dbReference>
<dbReference type="PROSITE" id="PS50887">
    <property type="entry name" value="GGDEF"/>
    <property type="match status" value="1"/>
</dbReference>
<dbReference type="Pfam" id="PF00990">
    <property type="entry name" value="GGDEF"/>
    <property type="match status" value="1"/>
</dbReference>
<accession>A0A8J7LUU0</accession>
<dbReference type="GO" id="GO:0052621">
    <property type="term" value="F:diguanylate cyclase activity"/>
    <property type="evidence" value="ECO:0007669"/>
    <property type="project" value="UniProtKB-EC"/>
</dbReference>
<dbReference type="InterPro" id="IPR029787">
    <property type="entry name" value="Nucleotide_cyclase"/>
</dbReference>
<evidence type="ECO:0000259" key="4">
    <source>
        <dbReference type="PROSITE" id="PS50110"/>
    </source>
</evidence>
<dbReference type="Pfam" id="PF00072">
    <property type="entry name" value="Response_reg"/>
    <property type="match status" value="1"/>
</dbReference>
<protein>
    <recommendedName>
        <fullName evidence="1">diguanylate cyclase</fullName>
        <ecNumber evidence="1">2.7.7.65</ecNumber>
    </recommendedName>
</protein>
<dbReference type="PANTHER" id="PTHR45138">
    <property type="entry name" value="REGULATORY COMPONENTS OF SENSORY TRANSDUCTION SYSTEM"/>
    <property type="match status" value="1"/>
</dbReference>
<evidence type="ECO:0000256" key="2">
    <source>
        <dbReference type="ARBA" id="ARBA00034247"/>
    </source>
</evidence>
<dbReference type="InterPro" id="IPR011006">
    <property type="entry name" value="CheY-like_superfamily"/>
</dbReference>
<dbReference type="SUPFAM" id="SSF55073">
    <property type="entry name" value="Nucleotide cyclase"/>
    <property type="match status" value="1"/>
</dbReference>
<dbReference type="GO" id="GO:0043709">
    <property type="term" value="P:cell adhesion involved in single-species biofilm formation"/>
    <property type="evidence" value="ECO:0007669"/>
    <property type="project" value="TreeGrafter"/>
</dbReference>
<dbReference type="GO" id="GO:0005886">
    <property type="term" value="C:plasma membrane"/>
    <property type="evidence" value="ECO:0007669"/>
    <property type="project" value="TreeGrafter"/>
</dbReference>
<feature type="domain" description="GGDEF" evidence="5">
    <location>
        <begin position="184"/>
        <end position="321"/>
    </location>
</feature>
<evidence type="ECO:0000256" key="1">
    <source>
        <dbReference type="ARBA" id="ARBA00012528"/>
    </source>
</evidence>
<organism evidence="6 7">
    <name type="scientific">Geomesophilobacter sediminis</name>
    <dbReference type="NCBI Taxonomy" id="2798584"/>
    <lineage>
        <taxon>Bacteria</taxon>
        <taxon>Pseudomonadati</taxon>
        <taxon>Thermodesulfobacteriota</taxon>
        <taxon>Desulfuromonadia</taxon>
        <taxon>Geobacterales</taxon>
        <taxon>Geobacteraceae</taxon>
        <taxon>Geomesophilobacter</taxon>
    </lineage>
</organism>
<dbReference type="RefSeq" id="WP_199382967.1">
    <property type="nucleotide sequence ID" value="NZ_JAEMHM010000004.1"/>
</dbReference>
<dbReference type="EMBL" id="JAEMHM010000004">
    <property type="protein sequence ID" value="MBJ6724120.1"/>
    <property type="molecule type" value="Genomic_DNA"/>
</dbReference>
<dbReference type="Gene3D" id="3.30.70.270">
    <property type="match status" value="1"/>
</dbReference>
<sequence>MTDISVLNRDRHKILIVDDTLANIEILHKILQGDYDLYFAKNGPDGLRVVMREHPDLILLDVMMPDMDGYQVCSLLKSDPKTADIPVIFITALGSEEDEAKGLGCGAIDYITKPISPPIVKARVKNHLEMKKNRDILEALTLELSSKNKALTRMAREDALTGLPNRRHFNETIYAEINRARTSQYLSLILCDVDFFKSYNDHYGHIVGDKCLQVIGGIMLATFKRAGDLPARYGGEEFAVILPDTTPDQAGQLAERLRQTLIDHAIPHAYSGVSGCVTLSAGVVGAPVTRERTAEWFISEADRALYTSKEKGRNQVTVVTYD</sequence>
<dbReference type="SUPFAM" id="SSF52172">
    <property type="entry name" value="CheY-like"/>
    <property type="match status" value="1"/>
</dbReference>
<feature type="domain" description="Response regulatory" evidence="4">
    <location>
        <begin position="13"/>
        <end position="128"/>
    </location>
</feature>
<gene>
    <name evidence="6" type="ORF">JFN93_05315</name>
</gene>
<dbReference type="InterPro" id="IPR050469">
    <property type="entry name" value="Diguanylate_Cyclase"/>
</dbReference>
<dbReference type="GO" id="GO:1902201">
    <property type="term" value="P:negative regulation of bacterial-type flagellum-dependent cell motility"/>
    <property type="evidence" value="ECO:0007669"/>
    <property type="project" value="TreeGrafter"/>
</dbReference>
<name>A0A8J7LUU0_9BACT</name>
<feature type="modified residue" description="4-aspartylphosphate" evidence="3">
    <location>
        <position position="61"/>
    </location>
</feature>
<keyword evidence="7" id="KW-1185">Reference proteome</keyword>
<proteinExistence type="predicted"/>
<dbReference type="PANTHER" id="PTHR45138:SF9">
    <property type="entry name" value="DIGUANYLATE CYCLASE DGCM-RELATED"/>
    <property type="match status" value="1"/>
</dbReference>
<dbReference type="PROSITE" id="PS50110">
    <property type="entry name" value="RESPONSE_REGULATORY"/>
    <property type="match status" value="1"/>
</dbReference>
<evidence type="ECO:0000313" key="7">
    <source>
        <dbReference type="Proteomes" id="UP000636888"/>
    </source>
</evidence>
<dbReference type="CDD" id="cd01949">
    <property type="entry name" value="GGDEF"/>
    <property type="match status" value="1"/>
</dbReference>
<dbReference type="NCBIfam" id="TIGR00254">
    <property type="entry name" value="GGDEF"/>
    <property type="match status" value="1"/>
</dbReference>
<reference evidence="6" key="1">
    <citation type="submission" date="2020-12" db="EMBL/GenBank/DDBJ databases">
        <title>Geomonas sp. Red875, isolated from river sediment.</title>
        <authorList>
            <person name="Xu Z."/>
            <person name="Zhang Z."/>
            <person name="Masuda Y."/>
            <person name="Itoh H."/>
            <person name="Senoo K."/>
        </authorList>
    </citation>
    <scope>NUCLEOTIDE SEQUENCE</scope>
    <source>
        <strain evidence="6">Red875</strain>
    </source>
</reference>
<dbReference type="Gene3D" id="3.40.50.2300">
    <property type="match status" value="1"/>
</dbReference>
<dbReference type="Proteomes" id="UP000636888">
    <property type="component" value="Unassembled WGS sequence"/>
</dbReference>
<dbReference type="InterPro" id="IPR000160">
    <property type="entry name" value="GGDEF_dom"/>
</dbReference>
<dbReference type="InterPro" id="IPR043128">
    <property type="entry name" value="Rev_trsase/Diguanyl_cyclase"/>
</dbReference>
<dbReference type="FunFam" id="3.30.70.270:FF:000001">
    <property type="entry name" value="Diguanylate cyclase domain protein"/>
    <property type="match status" value="1"/>
</dbReference>
<comment type="catalytic activity">
    <reaction evidence="2">
        <text>2 GTP = 3',3'-c-di-GMP + 2 diphosphate</text>
        <dbReference type="Rhea" id="RHEA:24898"/>
        <dbReference type="ChEBI" id="CHEBI:33019"/>
        <dbReference type="ChEBI" id="CHEBI:37565"/>
        <dbReference type="ChEBI" id="CHEBI:58805"/>
        <dbReference type="EC" id="2.7.7.65"/>
    </reaction>
</comment>
<evidence type="ECO:0000259" key="5">
    <source>
        <dbReference type="PROSITE" id="PS50887"/>
    </source>
</evidence>
<evidence type="ECO:0000256" key="3">
    <source>
        <dbReference type="PROSITE-ProRule" id="PRU00169"/>
    </source>
</evidence>
<dbReference type="SMART" id="SM00448">
    <property type="entry name" value="REC"/>
    <property type="match status" value="1"/>
</dbReference>
<keyword evidence="3" id="KW-0597">Phosphoprotein</keyword>
<evidence type="ECO:0000313" key="6">
    <source>
        <dbReference type="EMBL" id="MBJ6724120.1"/>
    </source>
</evidence>
<comment type="caution">
    <text evidence="6">The sequence shown here is derived from an EMBL/GenBank/DDBJ whole genome shotgun (WGS) entry which is preliminary data.</text>
</comment>